<dbReference type="EMBL" id="CP001001">
    <property type="protein sequence ID" value="ACB26743.1"/>
    <property type="molecule type" value="Genomic_DNA"/>
</dbReference>
<organism evidence="1 2">
    <name type="scientific">Methylobacterium radiotolerans (strain ATCC 27329 / DSM 1819 / JCM 2831 / NBRC 15690 / NCIMB 10815 / 0-1)</name>
    <dbReference type="NCBI Taxonomy" id="426355"/>
    <lineage>
        <taxon>Bacteria</taxon>
        <taxon>Pseudomonadati</taxon>
        <taxon>Pseudomonadota</taxon>
        <taxon>Alphaproteobacteria</taxon>
        <taxon>Hyphomicrobiales</taxon>
        <taxon>Methylobacteriaceae</taxon>
        <taxon>Methylobacterium</taxon>
    </lineage>
</organism>
<reference evidence="1 2" key="1">
    <citation type="submission" date="2008-03" db="EMBL/GenBank/DDBJ databases">
        <title>Complete sequence of chromosome of Methylobacterium radiotolerans JCM 2831.</title>
        <authorList>
            <consortium name="US DOE Joint Genome Institute"/>
            <person name="Copeland A."/>
            <person name="Lucas S."/>
            <person name="Lapidus A."/>
            <person name="Glavina del Rio T."/>
            <person name="Dalin E."/>
            <person name="Tice H."/>
            <person name="Bruce D."/>
            <person name="Goodwin L."/>
            <person name="Pitluck S."/>
            <person name="Kiss H."/>
            <person name="Brettin T."/>
            <person name="Detter J.C."/>
            <person name="Han C."/>
            <person name="Kuske C.R."/>
            <person name="Schmutz J."/>
            <person name="Larimer F."/>
            <person name="Land M."/>
            <person name="Hauser L."/>
            <person name="Kyrpides N."/>
            <person name="Mikhailova N."/>
            <person name="Marx C.J."/>
            <person name="Richardson P."/>
        </authorList>
    </citation>
    <scope>NUCLEOTIDE SEQUENCE [LARGE SCALE GENOMIC DNA]</scope>
    <source>
        <strain evidence="2">ATCC 27329 / DSM 1819 / JCM 2831 / NBRC 15690 / NCIMB 10815 / 0-1</strain>
    </source>
</reference>
<dbReference type="KEGG" id="mrd:Mrad2831_4782"/>
<name>B1M822_METRJ</name>
<evidence type="ECO:0000313" key="1">
    <source>
        <dbReference type="EMBL" id="ACB26743.1"/>
    </source>
</evidence>
<sequence>MVEIETRFSQLRASVEATITRARELQVVSLALRQRLSAIRRELKEVSDHTQKTLKAVRLHRASLRAEPANQNGSEPAPSDAVLRAISILGRDESDLEEMTDDLIAAFKTASAVGDDDGRALFANALMLVGRHLATQVSPKAAGVVMN</sequence>
<dbReference type="HOGENOM" id="CLU_1765880_0_0_5"/>
<proteinExistence type="predicted"/>
<protein>
    <submittedName>
        <fullName evidence="1">Uncharacterized protein</fullName>
    </submittedName>
</protein>
<gene>
    <name evidence="1" type="ordered locus">Mrad2831_4782</name>
</gene>
<dbReference type="AlphaFoldDB" id="B1M822"/>
<accession>B1M822</accession>
<evidence type="ECO:0000313" key="2">
    <source>
        <dbReference type="Proteomes" id="UP000006589"/>
    </source>
</evidence>
<dbReference type="Proteomes" id="UP000006589">
    <property type="component" value="Chromosome"/>
</dbReference>